<dbReference type="EC" id="2.3.-.-" evidence="4"/>
<evidence type="ECO:0000256" key="1">
    <source>
        <dbReference type="ARBA" id="ARBA00022679"/>
    </source>
</evidence>
<dbReference type="PROSITE" id="PS51186">
    <property type="entry name" value="GNAT"/>
    <property type="match status" value="1"/>
</dbReference>
<keyword evidence="5" id="KW-1185">Reference proteome</keyword>
<feature type="domain" description="N-acetyltransferase" evidence="3">
    <location>
        <begin position="1"/>
        <end position="147"/>
    </location>
</feature>
<protein>
    <submittedName>
        <fullName evidence="4">GNAT family N-acetyltransferase</fullName>
        <ecNumber evidence="4">2.3.-.-</ecNumber>
    </submittedName>
</protein>
<dbReference type="InterPro" id="IPR050832">
    <property type="entry name" value="Bact_Acetyltransf"/>
</dbReference>
<gene>
    <name evidence="4" type="ORF">ACFQ5D_22710</name>
</gene>
<dbReference type="CDD" id="cd04301">
    <property type="entry name" value="NAT_SF"/>
    <property type="match status" value="1"/>
</dbReference>
<dbReference type="InterPro" id="IPR000182">
    <property type="entry name" value="GNAT_dom"/>
</dbReference>
<proteinExistence type="predicted"/>
<name>A0ABW4DM31_9BACL</name>
<dbReference type="Gene3D" id="3.40.630.30">
    <property type="match status" value="1"/>
</dbReference>
<evidence type="ECO:0000313" key="5">
    <source>
        <dbReference type="Proteomes" id="UP001597340"/>
    </source>
</evidence>
<reference evidence="5" key="1">
    <citation type="journal article" date="2019" name="Int. J. Syst. Evol. Microbiol.">
        <title>The Global Catalogue of Microorganisms (GCM) 10K type strain sequencing project: providing services to taxonomists for standard genome sequencing and annotation.</title>
        <authorList>
            <consortium name="The Broad Institute Genomics Platform"/>
            <consortium name="The Broad Institute Genome Sequencing Center for Infectious Disease"/>
            <person name="Wu L."/>
            <person name="Ma J."/>
        </authorList>
    </citation>
    <scope>NUCLEOTIDE SEQUENCE [LARGE SCALE GENOMIC DNA]</scope>
    <source>
        <strain evidence="5">CCM 9147</strain>
    </source>
</reference>
<dbReference type="Proteomes" id="UP001597340">
    <property type="component" value="Unassembled WGS sequence"/>
</dbReference>
<dbReference type="InterPro" id="IPR016181">
    <property type="entry name" value="Acyl_CoA_acyltransferase"/>
</dbReference>
<keyword evidence="1 4" id="KW-0808">Transferase</keyword>
<dbReference type="SUPFAM" id="SSF55729">
    <property type="entry name" value="Acyl-CoA N-acyltransferases (Nat)"/>
    <property type="match status" value="1"/>
</dbReference>
<dbReference type="PANTHER" id="PTHR43877">
    <property type="entry name" value="AMINOALKYLPHOSPHONATE N-ACETYLTRANSFERASE-RELATED-RELATED"/>
    <property type="match status" value="1"/>
</dbReference>
<accession>A0ABW4DM31</accession>
<dbReference type="EMBL" id="JBHTNZ010000066">
    <property type="protein sequence ID" value="MFD1464096.1"/>
    <property type="molecule type" value="Genomic_DNA"/>
</dbReference>
<dbReference type="PANTHER" id="PTHR43877:SF2">
    <property type="entry name" value="AMINOALKYLPHOSPHONATE N-ACETYLTRANSFERASE-RELATED"/>
    <property type="match status" value="1"/>
</dbReference>
<dbReference type="RefSeq" id="WP_229522709.1">
    <property type="nucleotide sequence ID" value="NZ_JAFFQR010000007.1"/>
</dbReference>
<evidence type="ECO:0000256" key="2">
    <source>
        <dbReference type="ARBA" id="ARBA00023315"/>
    </source>
</evidence>
<evidence type="ECO:0000313" key="4">
    <source>
        <dbReference type="EMBL" id="MFD1464096.1"/>
    </source>
</evidence>
<comment type="caution">
    <text evidence="4">The sequence shown here is derived from an EMBL/GenBank/DDBJ whole genome shotgun (WGS) entry which is preliminary data.</text>
</comment>
<organism evidence="4 5">
    <name type="scientific">Paenibacillus farraposensis</name>
    <dbReference type="NCBI Taxonomy" id="2807095"/>
    <lineage>
        <taxon>Bacteria</taxon>
        <taxon>Bacillati</taxon>
        <taxon>Bacillota</taxon>
        <taxon>Bacilli</taxon>
        <taxon>Bacillales</taxon>
        <taxon>Paenibacillaceae</taxon>
        <taxon>Paenibacillus</taxon>
    </lineage>
</organism>
<dbReference type="GO" id="GO:0016746">
    <property type="term" value="F:acyltransferase activity"/>
    <property type="evidence" value="ECO:0007669"/>
    <property type="project" value="UniProtKB-KW"/>
</dbReference>
<keyword evidence="2 4" id="KW-0012">Acyltransferase</keyword>
<evidence type="ECO:0000259" key="3">
    <source>
        <dbReference type="PROSITE" id="PS51186"/>
    </source>
</evidence>
<sequence>MNIYQATIKDLKGVSHLFNLYCIFYKQPSDYEDAESFISDRLKNEESVIFVAVHEGEYLGFTQLYPSFSSVSMKRTWILNDLYVQEEARKQGIAQALLDKAKLHTIQSNAKSLELQTAPDNTNAQKLYEKNGYQKDTSFLNYSLNLM</sequence>
<dbReference type="Pfam" id="PF00583">
    <property type="entry name" value="Acetyltransf_1"/>
    <property type="match status" value="1"/>
</dbReference>